<dbReference type="RefSeq" id="WP_009125357.1">
    <property type="nucleotide sequence ID" value="NZ_GL882634.1"/>
</dbReference>
<dbReference type="GO" id="GO:0016788">
    <property type="term" value="F:hydrolase activity, acting on ester bonds"/>
    <property type="evidence" value="ECO:0007669"/>
    <property type="project" value="InterPro"/>
</dbReference>
<dbReference type="InterPro" id="IPR044925">
    <property type="entry name" value="His-Me_finger_sf"/>
</dbReference>
<dbReference type="GeneID" id="86051298"/>
<gene>
    <name evidence="2" type="ORF">HMPREF9446_02093</name>
</gene>
<dbReference type="Proteomes" id="UP000003416">
    <property type="component" value="Unassembled WGS sequence"/>
</dbReference>
<dbReference type="SUPFAM" id="SSF54060">
    <property type="entry name" value="His-Me finger endonucleases"/>
    <property type="match status" value="1"/>
</dbReference>
<dbReference type="EMBL" id="AFBN01000037">
    <property type="protein sequence ID" value="EGF56673.1"/>
    <property type="molecule type" value="Genomic_DNA"/>
</dbReference>
<comment type="caution">
    <text evidence="2">The sequence shown here is derived from an EMBL/GenBank/DDBJ whole genome shotgun (WGS) entry which is preliminary data.</text>
</comment>
<dbReference type="SMART" id="SM00507">
    <property type="entry name" value="HNHc"/>
    <property type="match status" value="1"/>
</dbReference>
<sequence length="196" mass="23164">MIEIWKDIPRFEGLYQVSNIGNIRSVERIVPFGSQYRTIKSSNLRFFKKSKGYLSVKIYKDNRQYTMYVHRLVAMAFCDGYFDKADVNHKDGNKSDNVSSNLEWCTRFENQIHSVKVLHNKLGNRKICKKWNSKPIVQLSIGGEKIRDWSSSFEVQRVLGFKESGIRKCLYGDKQKGRRSYQSHGYKWVYAKDYYQ</sequence>
<dbReference type="Gene3D" id="1.10.10.10">
    <property type="entry name" value="Winged helix-like DNA-binding domain superfamily/Winged helix DNA-binding domain"/>
    <property type="match status" value="1"/>
</dbReference>
<keyword evidence="3" id="KW-1185">Reference proteome</keyword>
<reference evidence="2 3" key="1">
    <citation type="submission" date="2011-02" db="EMBL/GenBank/DDBJ databases">
        <authorList>
            <person name="Weinstock G."/>
            <person name="Sodergren E."/>
            <person name="Clifton S."/>
            <person name="Fulton L."/>
            <person name="Fulton B."/>
            <person name="Courtney L."/>
            <person name="Fronick C."/>
            <person name="Harrison M."/>
            <person name="Strong C."/>
            <person name="Farmer C."/>
            <person name="Delahaunty K."/>
            <person name="Markovic C."/>
            <person name="Hall O."/>
            <person name="Minx P."/>
            <person name="Tomlinson C."/>
            <person name="Mitreva M."/>
            <person name="Hou S."/>
            <person name="Chen J."/>
            <person name="Wollam A."/>
            <person name="Pepin K.H."/>
            <person name="Johnson M."/>
            <person name="Bhonagiri V."/>
            <person name="Zhang X."/>
            <person name="Suruliraj S."/>
            <person name="Warren W."/>
            <person name="Chinwalla A."/>
            <person name="Mardis E.R."/>
            <person name="Wilson R.K."/>
        </authorList>
    </citation>
    <scope>NUCLEOTIDE SEQUENCE [LARGE SCALE GENOMIC DNA]</scope>
    <source>
        <strain evidence="2 3">YIT 12057</strain>
    </source>
</reference>
<keyword evidence="2" id="KW-0540">Nuclease</keyword>
<dbReference type="Pfam" id="PF13392">
    <property type="entry name" value="HNH_3"/>
    <property type="match status" value="1"/>
</dbReference>
<evidence type="ECO:0000313" key="3">
    <source>
        <dbReference type="Proteomes" id="UP000003416"/>
    </source>
</evidence>
<keyword evidence="2" id="KW-0378">Hydrolase</keyword>
<dbReference type="InterPro" id="IPR003615">
    <property type="entry name" value="HNH_nuc"/>
</dbReference>
<evidence type="ECO:0000259" key="1">
    <source>
        <dbReference type="SMART" id="SM00507"/>
    </source>
</evidence>
<evidence type="ECO:0000313" key="2">
    <source>
        <dbReference type="EMBL" id="EGF56673.1"/>
    </source>
</evidence>
<dbReference type="InterPro" id="IPR036388">
    <property type="entry name" value="WH-like_DNA-bd_sf"/>
</dbReference>
<dbReference type="HOGENOM" id="CLU_099810_0_1_10"/>
<feature type="domain" description="HNH nuclease" evidence="1">
    <location>
        <begin position="63"/>
        <end position="111"/>
    </location>
</feature>
<dbReference type="Gene3D" id="3.90.75.20">
    <property type="match status" value="1"/>
</dbReference>
<name>F3PTM5_9BACE</name>
<keyword evidence="2" id="KW-0255">Endonuclease</keyword>
<organism evidence="2 3">
    <name type="scientific">Bacteroides fluxus YIT 12057</name>
    <dbReference type="NCBI Taxonomy" id="763034"/>
    <lineage>
        <taxon>Bacteria</taxon>
        <taxon>Pseudomonadati</taxon>
        <taxon>Bacteroidota</taxon>
        <taxon>Bacteroidia</taxon>
        <taxon>Bacteroidales</taxon>
        <taxon>Bacteroidaceae</taxon>
        <taxon>Bacteroides</taxon>
    </lineage>
</organism>
<dbReference type="AlphaFoldDB" id="F3PTM5"/>
<protein>
    <submittedName>
        <fullName evidence="2">HNH endonuclease domain protein</fullName>
    </submittedName>
</protein>
<dbReference type="Pfam" id="PF07463">
    <property type="entry name" value="NUMOD4"/>
    <property type="match status" value="1"/>
</dbReference>
<dbReference type="eggNOG" id="ENOG5033AUY">
    <property type="taxonomic scope" value="Bacteria"/>
</dbReference>
<dbReference type="STRING" id="763034.HMPREF9446_02093"/>
<accession>F3PTM5</accession>
<dbReference type="GO" id="GO:0004519">
    <property type="term" value="F:endonuclease activity"/>
    <property type="evidence" value="ECO:0007669"/>
    <property type="project" value="UniProtKB-KW"/>
</dbReference>
<dbReference type="InterPro" id="IPR010902">
    <property type="entry name" value="NUMOD4"/>
</dbReference>
<proteinExistence type="predicted"/>